<comment type="caution">
    <text evidence="1">The sequence shown here is derived from an EMBL/GenBank/DDBJ whole genome shotgun (WGS) entry which is preliminary data.</text>
</comment>
<reference evidence="1 2" key="1">
    <citation type="submission" date="2015-09" db="EMBL/GenBank/DDBJ databases">
        <title>Draft genome sequence of Kouleothrix aurantiaca JCM 19913.</title>
        <authorList>
            <person name="Hemp J."/>
        </authorList>
    </citation>
    <scope>NUCLEOTIDE SEQUENCE [LARGE SCALE GENOMIC DNA]</scope>
    <source>
        <strain evidence="1 2">COM-B</strain>
    </source>
</reference>
<gene>
    <name evidence="1" type="ORF">SE17_27125</name>
</gene>
<dbReference type="Proteomes" id="UP000050509">
    <property type="component" value="Unassembled WGS sequence"/>
</dbReference>
<accession>A0A0P9CWF2</accession>
<dbReference type="EMBL" id="LJCR01001411">
    <property type="protein sequence ID" value="KPV50406.1"/>
    <property type="molecule type" value="Genomic_DNA"/>
</dbReference>
<protein>
    <submittedName>
        <fullName evidence="1">Uncharacterized protein</fullName>
    </submittedName>
</protein>
<name>A0A0P9CWF2_9CHLR</name>
<sequence length="106" mass="11275">MGRRPRTPADPVAAARDVARAEVARRWPELAGVEPTVTPRSQCVPSAPELERAGAAGPAPLATPAGAEYTFTFAGHTHTPDGYTMPRIARVTVDSQRRIVKATTSK</sequence>
<organism evidence="1 2">
    <name type="scientific">Kouleothrix aurantiaca</name>
    <dbReference type="NCBI Taxonomy" id="186479"/>
    <lineage>
        <taxon>Bacteria</taxon>
        <taxon>Bacillati</taxon>
        <taxon>Chloroflexota</taxon>
        <taxon>Chloroflexia</taxon>
        <taxon>Chloroflexales</taxon>
        <taxon>Roseiflexineae</taxon>
        <taxon>Roseiflexaceae</taxon>
        <taxon>Kouleothrix</taxon>
    </lineage>
</organism>
<evidence type="ECO:0000313" key="2">
    <source>
        <dbReference type="Proteomes" id="UP000050509"/>
    </source>
</evidence>
<dbReference type="AlphaFoldDB" id="A0A0P9CWF2"/>
<proteinExistence type="predicted"/>
<evidence type="ECO:0000313" key="1">
    <source>
        <dbReference type="EMBL" id="KPV50406.1"/>
    </source>
</evidence>
<dbReference type="PATRIC" id="fig|186479.3.peg.1719"/>
<keyword evidence="2" id="KW-1185">Reference proteome</keyword>